<evidence type="ECO:0000313" key="2">
    <source>
        <dbReference type="Proteomes" id="UP000051906"/>
    </source>
</evidence>
<gene>
    <name evidence="1" type="ORF">IV54_GL001740</name>
</gene>
<keyword evidence="2" id="KW-1185">Reference proteome</keyword>
<dbReference type="EMBL" id="JQCA01000004">
    <property type="protein sequence ID" value="KRO05476.1"/>
    <property type="molecule type" value="Genomic_DNA"/>
</dbReference>
<sequence>MVIIMATTKEICEKLMAVKTGFTAPSESHPGELRDLTLADIGSFLTYKNRPDMATIEARMAADQTELKPRAVTDALKLDYNFPTEAFAAEPVFNRNCLFLALNISRREKNIFEGKEWYNFHEIDPKGSALTHVFNLAMMTNHDVFRGCYVTDILKNTIETEASKVVKAFNKPRDAEHEEAYRKSANLFIQECAIVQPKHLVVMGGDVASVVTQMKKDGLFDQAPDVAALVENLTKVDHYASRSNSTDYYINLFDEDGNLNLQES</sequence>
<proteinExistence type="predicted"/>
<reference evidence="1 2" key="1">
    <citation type="journal article" date="2015" name="Genome Announc.">
        <title>Expanding the biotechnology potential of lactobacilli through comparative genomics of 213 strains and associated genera.</title>
        <authorList>
            <person name="Sun Z."/>
            <person name="Harris H.M."/>
            <person name="McCann A."/>
            <person name="Guo C."/>
            <person name="Argimon S."/>
            <person name="Zhang W."/>
            <person name="Yang X."/>
            <person name="Jeffery I.B."/>
            <person name="Cooney J.C."/>
            <person name="Kagawa T.F."/>
            <person name="Liu W."/>
            <person name="Song Y."/>
            <person name="Salvetti E."/>
            <person name="Wrobel A."/>
            <person name="Rasinkangas P."/>
            <person name="Parkhill J."/>
            <person name="Rea M.C."/>
            <person name="O'Sullivan O."/>
            <person name="Ritari J."/>
            <person name="Douillard F.P."/>
            <person name="Paul Ross R."/>
            <person name="Yang R."/>
            <person name="Briner A.E."/>
            <person name="Felis G.E."/>
            <person name="de Vos W.M."/>
            <person name="Barrangou R."/>
            <person name="Klaenhammer T.R."/>
            <person name="Caufield P.W."/>
            <person name="Cui Y."/>
            <person name="Zhang H."/>
            <person name="O'Toole P.W."/>
        </authorList>
    </citation>
    <scope>NUCLEOTIDE SEQUENCE [LARGE SCALE GENOMIC DNA]</scope>
    <source>
        <strain evidence="1 2">DSM 22467</strain>
    </source>
</reference>
<comment type="caution">
    <text evidence="1">The sequence shown here is derived from an EMBL/GenBank/DDBJ whole genome shotgun (WGS) entry which is preliminary data.</text>
</comment>
<protein>
    <submittedName>
        <fullName evidence="1">Uncharacterized protein</fullName>
    </submittedName>
</protein>
<dbReference type="PATRIC" id="fig|616990.3.peg.1845"/>
<dbReference type="AlphaFoldDB" id="A0A0R2LUN4"/>
<accession>A0A0R2LUN4</accession>
<name>A0A0R2LUN4_9LACO</name>
<dbReference type="Proteomes" id="UP000051906">
    <property type="component" value="Unassembled WGS sequence"/>
</dbReference>
<evidence type="ECO:0000313" key="1">
    <source>
        <dbReference type="EMBL" id="KRO05476.1"/>
    </source>
</evidence>
<organism evidence="1 2">
    <name type="scientific">Levilactobacillus paucivorans</name>
    <dbReference type="NCBI Taxonomy" id="616990"/>
    <lineage>
        <taxon>Bacteria</taxon>
        <taxon>Bacillati</taxon>
        <taxon>Bacillota</taxon>
        <taxon>Bacilli</taxon>
        <taxon>Lactobacillales</taxon>
        <taxon>Lactobacillaceae</taxon>
        <taxon>Levilactobacillus</taxon>
    </lineage>
</organism>